<protein>
    <recommendedName>
        <fullName evidence="10">G-protein coupled receptors family 2 profile 2 domain-containing protein</fullName>
    </recommendedName>
</protein>
<feature type="transmembrane region" description="Helical" evidence="5">
    <location>
        <begin position="150"/>
        <end position="169"/>
    </location>
</feature>
<dbReference type="PRINTS" id="PR02001">
    <property type="entry name" value="GCR1CAMPR"/>
</dbReference>
<dbReference type="InterPro" id="IPR017981">
    <property type="entry name" value="GPCR_2-like_7TM"/>
</dbReference>
<dbReference type="GO" id="GO:0004930">
    <property type="term" value="F:G protein-coupled receptor activity"/>
    <property type="evidence" value="ECO:0007669"/>
    <property type="project" value="TreeGrafter"/>
</dbReference>
<dbReference type="PROSITE" id="PS50262">
    <property type="entry name" value="G_PROTEIN_RECEP_F1_2"/>
    <property type="match status" value="1"/>
</dbReference>
<feature type="domain" description="G-protein coupled receptors family 2 profile 2" evidence="6">
    <location>
        <begin position="45"/>
        <end position="287"/>
    </location>
</feature>
<dbReference type="Proteomes" id="UP000187209">
    <property type="component" value="Unassembled WGS sequence"/>
</dbReference>
<dbReference type="AlphaFoldDB" id="A0A1R2BSX2"/>
<evidence type="ECO:0000256" key="5">
    <source>
        <dbReference type="SAM" id="Phobius"/>
    </source>
</evidence>
<evidence type="ECO:0000256" key="1">
    <source>
        <dbReference type="ARBA" id="ARBA00004141"/>
    </source>
</evidence>
<dbReference type="GO" id="GO:0007166">
    <property type="term" value="P:cell surface receptor signaling pathway"/>
    <property type="evidence" value="ECO:0007669"/>
    <property type="project" value="InterPro"/>
</dbReference>
<keyword evidence="9" id="KW-1185">Reference proteome</keyword>
<feature type="transmembrane region" description="Helical" evidence="5">
    <location>
        <begin position="12"/>
        <end position="36"/>
    </location>
</feature>
<feature type="transmembrane region" description="Helical" evidence="5">
    <location>
        <begin position="118"/>
        <end position="138"/>
    </location>
</feature>
<dbReference type="InterPro" id="IPR017452">
    <property type="entry name" value="GPCR_Rhodpsn_7TM"/>
</dbReference>
<name>A0A1R2BSX2_9CILI</name>
<gene>
    <name evidence="8" type="ORF">SteCoe_19950</name>
</gene>
<comment type="subcellular location">
    <subcellularLocation>
        <location evidence="1">Membrane</location>
        <topology evidence="1">Multi-pass membrane protein</topology>
    </subcellularLocation>
</comment>
<evidence type="ECO:0000256" key="2">
    <source>
        <dbReference type="ARBA" id="ARBA00022692"/>
    </source>
</evidence>
<feature type="transmembrane region" description="Helical" evidence="5">
    <location>
        <begin position="234"/>
        <end position="257"/>
    </location>
</feature>
<feature type="transmembrane region" description="Helical" evidence="5">
    <location>
        <begin position="48"/>
        <end position="68"/>
    </location>
</feature>
<proteinExistence type="predicted"/>
<accession>A0A1R2BSX2</accession>
<evidence type="ECO:0000259" key="6">
    <source>
        <dbReference type="PROSITE" id="PS50261"/>
    </source>
</evidence>
<evidence type="ECO:0000313" key="9">
    <source>
        <dbReference type="Proteomes" id="UP000187209"/>
    </source>
</evidence>
<organism evidence="8 9">
    <name type="scientific">Stentor coeruleus</name>
    <dbReference type="NCBI Taxonomy" id="5963"/>
    <lineage>
        <taxon>Eukaryota</taxon>
        <taxon>Sar</taxon>
        <taxon>Alveolata</taxon>
        <taxon>Ciliophora</taxon>
        <taxon>Postciliodesmatophora</taxon>
        <taxon>Heterotrichea</taxon>
        <taxon>Heterotrichida</taxon>
        <taxon>Stentoridae</taxon>
        <taxon>Stentor</taxon>
    </lineage>
</organism>
<dbReference type="GO" id="GO:0007189">
    <property type="term" value="P:adenylate cyclase-activating G protein-coupled receptor signaling pathway"/>
    <property type="evidence" value="ECO:0007669"/>
    <property type="project" value="TreeGrafter"/>
</dbReference>
<dbReference type="PANTHER" id="PTHR23112:SF0">
    <property type="entry name" value="TRANSMEMBRANE PROTEIN 116"/>
    <property type="match status" value="1"/>
</dbReference>
<sequence>MYCGKKLNEDYMYYCNIASGSIGLLGSLSILLSYLIKKPLRTASNNLISSLALSQLFLGSLSILLSYLIKKPLRTASNNLISSLALSQLIACLTFFIPNQLYKITNLCKILSIIYNSIQLITITWAFAILYILNKVLVKSNTNIKKHVKFLHIFSWIIIPALHCLPIITNSIESDNEMCTYTNDIEGNIWRLCLFYIPAWSFIILAIFLYFKIYIRASKLEIAEESKEFIQRMIYYPIIVVGFLIPLSVVRLLDAVIDCDITWLMMVSVCLMGLQGFFDAIVFFTTLSVKAAFRRKSCVESEIENRLYFLPERSSSLTWEDY</sequence>
<keyword evidence="2 5" id="KW-0812">Transmembrane</keyword>
<dbReference type="EMBL" id="MPUH01000448">
    <property type="protein sequence ID" value="OMJ79919.1"/>
    <property type="molecule type" value="Genomic_DNA"/>
</dbReference>
<dbReference type="InterPro" id="IPR022343">
    <property type="entry name" value="GCR1-cAMP_receptor"/>
</dbReference>
<evidence type="ECO:0000259" key="7">
    <source>
        <dbReference type="PROSITE" id="PS50262"/>
    </source>
</evidence>
<reference evidence="8 9" key="1">
    <citation type="submission" date="2016-11" db="EMBL/GenBank/DDBJ databases">
        <title>The macronuclear genome of Stentor coeruleus: a giant cell with tiny introns.</title>
        <authorList>
            <person name="Slabodnick M."/>
            <person name="Ruby J.G."/>
            <person name="Reiff S.B."/>
            <person name="Swart E.C."/>
            <person name="Gosai S."/>
            <person name="Prabakaran S."/>
            <person name="Witkowska E."/>
            <person name="Larue G.E."/>
            <person name="Fisher S."/>
            <person name="Freeman R.M."/>
            <person name="Gunawardena J."/>
            <person name="Chu W."/>
            <person name="Stover N.A."/>
            <person name="Gregory B.D."/>
            <person name="Nowacki M."/>
            <person name="Derisi J."/>
            <person name="Roy S.W."/>
            <person name="Marshall W.F."/>
            <person name="Sood P."/>
        </authorList>
    </citation>
    <scope>NUCLEOTIDE SEQUENCE [LARGE SCALE GENOMIC DNA]</scope>
    <source>
        <strain evidence="8">WM001</strain>
    </source>
</reference>
<feature type="domain" description="G-protein coupled receptors family 1 profile" evidence="7">
    <location>
        <begin position="26"/>
        <end position="283"/>
    </location>
</feature>
<evidence type="ECO:0000256" key="4">
    <source>
        <dbReference type="ARBA" id="ARBA00023136"/>
    </source>
</evidence>
<keyword evidence="4 5" id="KW-0472">Membrane</keyword>
<evidence type="ECO:0000313" key="8">
    <source>
        <dbReference type="EMBL" id="OMJ79919.1"/>
    </source>
</evidence>
<dbReference type="OrthoDB" id="100006at2759"/>
<feature type="transmembrane region" description="Helical" evidence="5">
    <location>
        <begin position="263"/>
        <end position="287"/>
    </location>
</feature>
<comment type="caution">
    <text evidence="8">The sequence shown here is derived from an EMBL/GenBank/DDBJ whole genome shotgun (WGS) entry which is preliminary data.</text>
</comment>
<feature type="transmembrane region" description="Helical" evidence="5">
    <location>
        <begin position="189"/>
        <end position="213"/>
    </location>
</feature>
<evidence type="ECO:0008006" key="10">
    <source>
        <dbReference type="Google" id="ProtNLM"/>
    </source>
</evidence>
<keyword evidence="3 5" id="KW-1133">Transmembrane helix</keyword>
<dbReference type="PROSITE" id="PS50261">
    <property type="entry name" value="G_PROTEIN_RECEP_F2_4"/>
    <property type="match status" value="1"/>
</dbReference>
<feature type="transmembrane region" description="Helical" evidence="5">
    <location>
        <begin position="80"/>
        <end position="98"/>
    </location>
</feature>
<evidence type="ECO:0000256" key="3">
    <source>
        <dbReference type="ARBA" id="ARBA00022989"/>
    </source>
</evidence>
<dbReference type="GO" id="GO:0005886">
    <property type="term" value="C:plasma membrane"/>
    <property type="evidence" value="ECO:0007669"/>
    <property type="project" value="TreeGrafter"/>
</dbReference>
<dbReference type="PANTHER" id="PTHR23112">
    <property type="entry name" value="G PROTEIN-COUPLED RECEPTOR 157-RELATED"/>
    <property type="match status" value="1"/>
</dbReference>
<dbReference type="Gene3D" id="1.20.1070.10">
    <property type="entry name" value="Rhodopsin 7-helix transmembrane proteins"/>
    <property type="match status" value="1"/>
</dbReference>
<dbReference type="SUPFAM" id="SSF81321">
    <property type="entry name" value="Family A G protein-coupled receptor-like"/>
    <property type="match status" value="1"/>
</dbReference>